<dbReference type="PROSITE" id="PS00107">
    <property type="entry name" value="PROTEIN_KINASE_ATP"/>
    <property type="match status" value="1"/>
</dbReference>
<dbReference type="InterPro" id="IPR011009">
    <property type="entry name" value="Kinase-like_dom_sf"/>
</dbReference>
<name>A0AAV7FER6_ARIFI</name>
<accession>A0AAV7FER6</accession>
<keyword evidence="7 10" id="KW-0067">ATP-binding</keyword>
<dbReference type="GO" id="GO:0016020">
    <property type="term" value="C:membrane"/>
    <property type="evidence" value="ECO:0007669"/>
    <property type="project" value="UniProtKB-SubCell"/>
</dbReference>
<gene>
    <name evidence="14" type="ORF">H6P81_004205</name>
</gene>
<evidence type="ECO:0000256" key="2">
    <source>
        <dbReference type="ARBA" id="ARBA00022679"/>
    </source>
</evidence>
<evidence type="ECO:0000313" key="15">
    <source>
        <dbReference type="Proteomes" id="UP000825729"/>
    </source>
</evidence>
<sequence length="762" mass="83915">MLAIQYGNLADCLAQAKSESTEVQLRALQALSYHTKVSPMNRNLIAQSTEALSIITALSKSSVTQTLSLSILFNLSLNPNLRQCLAQMETIRHLNSVILSPCSPEAGKLAASLICSLAMLDRNKAVFGVAGTVDALVESLRSFRSNPAHHLLSSLAELVQFQGNCTLVVRSGAVPVLFEIAKETDGEDLAGSSLTSLGLLARFDEGVEAIRTTEGVVSLLVDVLKRGSMPTKEGSAELLLRLFEEREECLAEAVKLPEFLNLVADLSVRGSSKAREKAGLLMRKITEANFDTYVEVPQWNINNGNRVVKGSWVIERRVRGPAEVALMEIKKGGLVAAVIITVLLIQVVVLGVSIGPTRTFFLVAAADGAVILGIVIWVLVQIVVGRRRRTFLENRLAMEGEELRIEYSFLRRVAGLPTKFRYEELEAATDNFGALIGRGASASVFKGILYDGTPVAVKRIEGAEHGEREFRAEVTAIASVHHVNLVRLLGYCCVPVRTGPRFLVYEFVQNGALDSWIFPGRGGDRCLPWGVRYRVAVDVARALAYLHRDCRSRVLHLDVKPENILLDEDFRARVSDFGLSKLMGRDESRVVTTIRGTRGDLAPEWLLDRGVTEKSDIYSYGMVVLELVGGRRNVRLDGEKSERKWSYFPRIVDGKAREGKVMEVVDERLQMEGGVNEREVRTLVNVGLWCIQEKPSLRPSMEEVVEMLEGRIPVDVPPETEMIVVDLLAIDQQSSVAARRLESRQFPPSSSSGISVSVLSGR</sequence>
<evidence type="ECO:0000256" key="7">
    <source>
        <dbReference type="ARBA" id="ARBA00022840"/>
    </source>
</evidence>
<dbReference type="Proteomes" id="UP000825729">
    <property type="component" value="Unassembled WGS sequence"/>
</dbReference>
<evidence type="ECO:0000256" key="1">
    <source>
        <dbReference type="ARBA" id="ARBA00004167"/>
    </source>
</evidence>
<evidence type="ECO:0000256" key="4">
    <source>
        <dbReference type="ARBA" id="ARBA00022729"/>
    </source>
</evidence>
<evidence type="ECO:0000259" key="13">
    <source>
        <dbReference type="PROSITE" id="PS50011"/>
    </source>
</evidence>
<evidence type="ECO:0000313" key="14">
    <source>
        <dbReference type="EMBL" id="KAG9459697.1"/>
    </source>
</evidence>
<feature type="binding site" evidence="10">
    <location>
        <position position="458"/>
    </location>
    <ligand>
        <name>ATP</name>
        <dbReference type="ChEBI" id="CHEBI:30616"/>
    </ligand>
</feature>
<dbReference type="Gene3D" id="3.30.200.20">
    <property type="entry name" value="Phosphorylase Kinase, domain 1"/>
    <property type="match status" value="1"/>
</dbReference>
<dbReference type="FunFam" id="1.10.510.10:FF:000537">
    <property type="entry name" value="Putative receptor-like protein kinase"/>
    <property type="match status" value="1"/>
</dbReference>
<feature type="domain" description="Protein kinase" evidence="13">
    <location>
        <begin position="430"/>
        <end position="712"/>
    </location>
</feature>
<proteinExistence type="predicted"/>
<dbReference type="EMBL" id="JAINDJ010000002">
    <property type="protein sequence ID" value="KAG9459697.1"/>
    <property type="molecule type" value="Genomic_DNA"/>
</dbReference>
<feature type="transmembrane region" description="Helical" evidence="12">
    <location>
        <begin position="360"/>
        <end position="384"/>
    </location>
</feature>
<dbReference type="Gene3D" id="1.10.510.10">
    <property type="entry name" value="Transferase(Phosphotransferase) domain 1"/>
    <property type="match status" value="1"/>
</dbReference>
<dbReference type="SUPFAM" id="SSF48371">
    <property type="entry name" value="ARM repeat"/>
    <property type="match status" value="1"/>
</dbReference>
<dbReference type="Pfam" id="PF25598">
    <property type="entry name" value="ARM_PUB"/>
    <property type="match status" value="1"/>
</dbReference>
<dbReference type="AlphaFoldDB" id="A0AAV7FER6"/>
<dbReference type="InterPro" id="IPR011989">
    <property type="entry name" value="ARM-like"/>
</dbReference>
<keyword evidence="6" id="KW-0418">Kinase</keyword>
<dbReference type="InterPro" id="IPR000719">
    <property type="entry name" value="Prot_kinase_dom"/>
</dbReference>
<reference evidence="14 15" key="1">
    <citation type="submission" date="2021-07" db="EMBL/GenBank/DDBJ databases">
        <title>The Aristolochia fimbriata genome: insights into angiosperm evolution, floral development and chemical biosynthesis.</title>
        <authorList>
            <person name="Jiao Y."/>
        </authorList>
    </citation>
    <scope>NUCLEOTIDE SEQUENCE [LARGE SCALE GENOMIC DNA]</scope>
    <source>
        <strain evidence="14">IBCAS-2021</strain>
        <tissue evidence="14">Leaf</tissue>
    </source>
</reference>
<dbReference type="InterPro" id="IPR058678">
    <property type="entry name" value="ARM_PUB"/>
</dbReference>
<dbReference type="InterPro" id="IPR017441">
    <property type="entry name" value="Protein_kinase_ATP_BS"/>
</dbReference>
<dbReference type="FunFam" id="3.30.200.20:FF:000483">
    <property type="entry name" value="Putative receptor-like protein kinase"/>
    <property type="match status" value="1"/>
</dbReference>
<keyword evidence="3 12" id="KW-0812">Transmembrane</keyword>
<evidence type="ECO:0000256" key="3">
    <source>
        <dbReference type="ARBA" id="ARBA00022692"/>
    </source>
</evidence>
<dbReference type="InterPro" id="IPR016024">
    <property type="entry name" value="ARM-type_fold"/>
</dbReference>
<evidence type="ECO:0000256" key="9">
    <source>
        <dbReference type="ARBA" id="ARBA00023136"/>
    </source>
</evidence>
<dbReference type="SUPFAM" id="SSF56112">
    <property type="entry name" value="Protein kinase-like (PK-like)"/>
    <property type="match status" value="1"/>
</dbReference>
<evidence type="ECO:0000256" key="6">
    <source>
        <dbReference type="ARBA" id="ARBA00022777"/>
    </source>
</evidence>
<dbReference type="Pfam" id="PF00069">
    <property type="entry name" value="Pkinase"/>
    <property type="match status" value="1"/>
</dbReference>
<comment type="subcellular location">
    <subcellularLocation>
        <location evidence="1">Membrane</location>
        <topology evidence="1">Single-pass membrane protein</topology>
    </subcellularLocation>
</comment>
<protein>
    <recommendedName>
        <fullName evidence="13">Protein kinase domain-containing protein</fullName>
    </recommendedName>
</protein>
<evidence type="ECO:0000256" key="8">
    <source>
        <dbReference type="ARBA" id="ARBA00022989"/>
    </source>
</evidence>
<dbReference type="PANTHER" id="PTHR47974:SF9">
    <property type="entry name" value="RECEPTOR-LIKE SERINE_THREONINE-PROTEIN KINASE"/>
    <property type="match status" value="1"/>
</dbReference>
<keyword evidence="5 10" id="KW-0547">Nucleotide-binding</keyword>
<organism evidence="14 15">
    <name type="scientific">Aristolochia fimbriata</name>
    <name type="common">White veined hardy Dutchman's pipe vine</name>
    <dbReference type="NCBI Taxonomy" id="158543"/>
    <lineage>
        <taxon>Eukaryota</taxon>
        <taxon>Viridiplantae</taxon>
        <taxon>Streptophyta</taxon>
        <taxon>Embryophyta</taxon>
        <taxon>Tracheophyta</taxon>
        <taxon>Spermatophyta</taxon>
        <taxon>Magnoliopsida</taxon>
        <taxon>Magnoliidae</taxon>
        <taxon>Piperales</taxon>
        <taxon>Aristolochiaceae</taxon>
        <taxon>Aristolochia</taxon>
    </lineage>
</organism>
<dbReference type="InterPro" id="IPR008271">
    <property type="entry name" value="Ser/Thr_kinase_AS"/>
</dbReference>
<keyword evidence="9 12" id="KW-0472">Membrane</keyword>
<dbReference type="GO" id="GO:0005524">
    <property type="term" value="F:ATP binding"/>
    <property type="evidence" value="ECO:0007669"/>
    <property type="project" value="UniProtKB-UniRule"/>
</dbReference>
<keyword evidence="2" id="KW-0808">Transferase</keyword>
<dbReference type="SMART" id="SM00220">
    <property type="entry name" value="S_TKc"/>
    <property type="match status" value="1"/>
</dbReference>
<evidence type="ECO:0000256" key="5">
    <source>
        <dbReference type="ARBA" id="ARBA00022741"/>
    </source>
</evidence>
<evidence type="ECO:0000256" key="10">
    <source>
        <dbReference type="PROSITE-ProRule" id="PRU10141"/>
    </source>
</evidence>
<dbReference type="PROSITE" id="PS50011">
    <property type="entry name" value="PROTEIN_KINASE_DOM"/>
    <property type="match status" value="1"/>
</dbReference>
<keyword evidence="15" id="KW-1185">Reference proteome</keyword>
<feature type="region of interest" description="Disordered" evidence="11">
    <location>
        <begin position="742"/>
        <end position="762"/>
    </location>
</feature>
<feature type="transmembrane region" description="Helical" evidence="12">
    <location>
        <begin position="334"/>
        <end position="354"/>
    </location>
</feature>
<keyword evidence="8 12" id="KW-1133">Transmembrane helix</keyword>
<comment type="caution">
    <text evidence="14">The sequence shown here is derived from an EMBL/GenBank/DDBJ whole genome shotgun (WGS) entry which is preliminary data.</text>
</comment>
<dbReference type="GO" id="GO:0004672">
    <property type="term" value="F:protein kinase activity"/>
    <property type="evidence" value="ECO:0007669"/>
    <property type="project" value="InterPro"/>
</dbReference>
<evidence type="ECO:0000256" key="12">
    <source>
        <dbReference type="SAM" id="Phobius"/>
    </source>
</evidence>
<keyword evidence="4" id="KW-0732">Signal</keyword>
<evidence type="ECO:0000256" key="11">
    <source>
        <dbReference type="SAM" id="MobiDB-lite"/>
    </source>
</evidence>
<feature type="compositionally biased region" description="Low complexity" evidence="11">
    <location>
        <begin position="749"/>
        <end position="762"/>
    </location>
</feature>
<dbReference type="Gene3D" id="1.25.10.10">
    <property type="entry name" value="Leucine-rich Repeat Variant"/>
    <property type="match status" value="1"/>
</dbReference>
<dbReference type="PANTHER" id="PTHR47974">
    <property type="entry name" value="OS07G0415500 PROTEIN"/>
    <property type="match status" value="1"/>
</dbReference>
<dbReference type="PROSITE" id="PS00108">
    <property type="entry name" value="PROTEIN_KINASE_ST"/>
    <property type="match status" value="1"/>
</dbReference>